<evidence type="ECO:0000313" key="13">
    <source>
        <dbReference type="Proteomes" id="UP000663829"/>
    </source>
</evidence>
<gene>
    <name evidence="10" type="ORF">GPM918_LOCUS40093</name>
    <name evidence="9" type="ORF">OVA965_LOCUS35548</name>
    <name evidence="12" type="ORF">SRO942_LOCUS41014</name>
    <name evidence="11" type="ORF">TMI583_LOCUS36518</name>
</gene>
<keyword evidence="13" id="KW-1185">Reference proteome</keyword>
<accession>A0A815Y796</accession>
<dbReference type="EMBL" id="CAJNOK010031112">
    <property type="protein sequence ID" value="CAF1468345.1"/>
    <property type="molecule type" value="Genomic_DNA"/>
</dbReference>
<dbReference type="EMBL" id="CAJNOQ010029073">
    <property type="protein sequence ID" value="CAF1566232.1"/>
    <property type="molecule type" value="Genomic_DNA"/>
</dbReference>
<evidence type="ECO:0000256" key="4">
    <source>
        <dbReference type="ARBA" id="ARBA00022827"/>
    </source>
</evidence>
<dbReference type="Pfam" id="PF00743">
    <property type="entry name" value="FMO-like"/>
    <property type="match status" value="2"/>
</dbReference>
<dbReference type="FunFam" id="3.50.50.60:FF:000138">
    <property type="entry name" value="Flavin-containing monooxygenase"/>
    <property type="match status" value="1"/>
</dbReference>
<protein>
    <recommendedName>
        <fullName evidence="8">Flavin-containing monooxygenase</fullName>
        <ecNumber evidence="8">1.-.-.-</ecNumber>
    </recommendedName>
</protein>
<dbReference type="AlphaFoldDB" id="A0A815Y796"/>
<evidence type="ECO:0000256" key="8">
    <source>
        <dbReference type="RuleBase" id="RU361177"/>
    </source>
</evidence>
<dbReference type="Gene3D" id="3.50.50.60">
    <property type="entry name" value="FAD/NAD(P)-binding domain"/>
    <property type="match status" value="2"/>
</dbReference>
<dbReference type="Proteomes" id="UP000663829">
    <property type="component" value="Unassembled WGS sequence"/>
</dbReference>
<evidence type="ECO:0000256" key="3">
    <source>
        <dbReference type="ARBA" id="ARBA00022630"/>
    </source>
</evidence>
<dbReference type="PANTHER" id="PTHR23023">
    <property type="entry name" value="DIMETHYLANILINE MONOOXYGENASE"/>
    <property type="match status" value="1"/>
</dbReference>
<dbReference type="Proteomes" id="UP000681722">
    <property type="component" value="Unassembled WGS sequence"/>
</dbReference>
<dbReference type="OrthoDB" id="66881at2759"/>
<evidence type="ECO:0000256" key="7">
    <source>
        <dbReference type="ARBA" id="ARBA00023033"/>
    </source>
</evidence>
<evidence type="ECO:0000256" key="6">
    <source>
        <dbReference type="ARBA" id="ARBA00023002"/>
    </source>
</evidence>
<evidence type="ECO:0000313" key="11">
    <source>
        <dbReference type="EMBL" id="CAF4260556.1"/>
    </source>
</evidence>
<dbReference type="EMBL" id="CAJOBA010052994">
    <property type="protein sequence ID" value="CAF4260556.1"/>
    <property type="molecule type" value="Genomic_DNA"/>
</dbReference>
<dbReference type="EMBL" id="CAJOBC010094862">
    <property type="protein sequence ID" value="CAF4428493.1"/>
    <property type="molecule type" value="Genomic_DNA"/>
</dbReference>
<dbReference type="InterPro" id="IPR036188">
    <property type="entry name" value="FAD/NAD-bd_sf"/>
</dbReference>
<keyword evidence="4 8" id="KW-0274">FAD</keyword>
<name>A0A815Y796_9BILA</name>
<dbReference type="GO" id="GO:0004499">
    <property type="term" value="F:N,N-dimethylaniline monooxygenase activity"/>
    <property type="evidence" value="ECO:0007669"/>
    <property type="project" value="InterPro"/>
</dbReference>
<evidence type="ECO:0000256" key="1">
    <source>
        <dbReference type="ARBA" id="ARBA00001974"/>
    </source>
</evidence>
<dbReference type="InterPro" id="IPR050346">
    <property type="entry name" value="FMO-like"/>
</dbReference>
<dbReference type="GO" id="GO:0050661">
    <property type="term" value="F:NADP binding"/>
    <property type="evidence" value="ECO:0007669"/>
    <property type="project" value="InterPro"/>
</dbReference>
<dbReference type="SUPFAM" id="SSF51905">
    <property type="entry name" value="FAD/NAD(P)-binding domain"/>
    <property type="match status" value="2"/>
</dbReference>
<dbReference type="InterPro" id="IPR000960">
    <property type="entry name" value="Flavin_mOase"/>
</dbReference>
<evidence type="ECO:0000313" key="10">
    <source>
        <dbReference type="EMBL" id="CAF1566232.1"/>
    </source>
</evidence>
<keyword evidence="6 8" id="KW-0560">Oxidoreductase</keyword>
<evidence type="ECO:0000313" key="9">
    <source>
        <dbReference type="EMBL" id="CAF1468345.1"/>
    </source>
</evidence>
<proteinExistence type="inferred from homology"/>
<dbReference type="Proteomes" id="UP000677228">
    <property type="component" value="Unassembled WGS sequence"/>
</dbReference>
<sequence>MYSSTRVAICGAGPSALSQLHAFESARKSGLQIPEIVCFEKQNDLGGQWNYTWRTGFDEYSEPVHSSMYKNLWTNLPKECSEFVDYSFDKHFGQPITSFPPRTVFSDYIRGYAEQNNVRQYIQFNIVVQWISYSEDKKKFNVLVKDLRKDETRSEEFDYVIVATGHFSMPNIPYFNGIETFLGRILHSHDFRSAQDFADKHVLLIGNGFSAEDIALQLYKYGAKSVTLSYRTKPKGFKWPNEVKEVPLLVKIDKETVYFKDDSSQDVHAIIFCTGYLHYFPFLDNNLRLKSTNCLYPPGLYKSMIWLNQPRLIYLGMQMQAFSFNVGNIQAWYARDVILGKITLPSTKDKMQFDMKLWQVKEEAVQNFPDKANFLKEYILDLIDATDYPRFDIDGMIKILLECLKSRFENLITYREKTYASTLTDTTAIQHHTPWLREMDDRLENFIRK</sequence>
<evidence type="ECO:0000256" key="5">
    <source>
        <dbReference type="ARBA" id="ARBA00022857"/>
    </source>
</evidence>
<reference evidence="10" key="1">
    <citation type="submission" date="2021-02" db="EMBL/GenBank/DDBJ databases">
        <authorList>
            <person name="Nowell W R."/>
        </authorList>
    </citation>
    <scope>NUCLEOTIDE SEQUENCE</scope>
</reference>
<evidence type="ECO:0000313" key="12">
    <source>
        <dbReference type="EMBL" id="CAF4428493.1"/>
    </source>
</evidence>
<comment type="caution">
    <text evidence="10">The sequence shown here is derived from an EMBL/GenBank/DDBJ whole genome shotgun (WGS) entry which is preliminary data.</text>
</comment>
<dbReference type="PIRSF" id="PIRSF000332">
    <property type="entry name" value="FMO"/>
    <property type="match status" value="1"/>
</dbReference>
<evidence type="ECO:0000256" key="2">
    <source>
        <dbReference type="ARBA" id="ARBA00009183"/>
    </source>
</evidence>
<keyword evidence="5" id="KW-0521">NADP</keyword>
<dbReference type="EC" id="1.-.-.-" evidence="8"/>
<comment type="cofactor">
    <cofactor evidence="1 8">
        <name>FAD</name>
        <dbReference type="ChEBI" id="CHEBI:57692"/>
    </cofactor>
</comment>
<keyword evidence="7 8" id="KW-0503">Monooxygenase</keyword>
<keyword evidence="3 8" id="KW-0285">Flavoprotein</keyword>
<organism evidence="10 13">
    <name type="scientific">Didymodactylos carnosus</name>
    <dbReference type="NCBI Taxonomy" id="1234261"/>
    <lineage>
        <taxon>Eukaryota</taxon>
        <taxon>Metazoa</taxon>
        <taxon>Spiralia</taxon>
        <taxon>Gnathifera</taxon>
        <taxon>Rotifera</taxon>
        <taxon>Eurotatoria</taxon>
        <taxon>Bdelloidea</taxon>
        <taxon>Philodinida</taxon>
        <taxon>Philodinidae</taxon>
        <taxon>Didymodactylos</taxon>
    </lineage>
</organism>
<dbReference type="GO" id="GO:0050660">
    <property type="term" value="F:flavin adenine dinucleotide binding"/>
    <property type="evidence" value="ECO:0007669"/>
    <property type="project" value="InterPro"/>
</dbReference>
<comment type="similarity">
    <text evidence="2 8">Belongs to the FMO family.</text>
</comment>
<dbReference type="Proteomes" id="UP000682733">
    <property type="component" value="Unassembled WGS sequence"/>
</dbReference>
<dbReference type="InterPro" id="IPR020946">
    <property type="entry name" value="Flavin_mOase-like"/>
</dbReference>